<dbReference type="Proteomes" id="UP000190102">
    <property type="component" value="Unassembled WGS sequence"/>
</dbReference>
<dbReference type="EMBL" id="FUWR01000001">
    <property type="protein sequence ID" value="SJZ43671.1"/>
    <property type="molecule type" value="Genomic_DNA"/>
</dbReference>
<feature type="region of interest" description="Disordered" evidence="1">
    <location>
        <begin position="214"/>
        <end position="236"/>
    </location>
</feature>
<dbReference type="InterPro" id="IPR014121">
    <property type="entry name" value="TraN_Ftype"/>
</dbReference>
<keyword evidence="2" id="KW-1133">Transmembrane helix</keyword>
<feature type="transmembrane region" description="Helical" evidence="2">
    <location>
        <begin position="967"/>
        <end position="988"/>
    </location>
</feature>
<feature type="compositionally biased region" description="Pro residues" evidence="1">
    <location>
        <begin position="218"/>
        <end position="232"/>
    </location>
</feature>
<dbReference type="OrthoDB" id="5297981at2"/>
<dbReference type="STRING" id="115783.SAMN02745119_00614"/>
<dbReference type="PROSITE" id="PS51257">
    <property type="entry name" value="PROKAR_LIPOPROTEIN"/>
    <property type="match status" value="1"/>
</dbReference>
<evidence type="ECO:0000256" key="1">
    <source>
        <dbReference type="SAM" id="MobiDB-lite"/>
    </source>
</evidence>
<keyword evidence="5" id="KW-1185">Reference proteome</keyword>
<keyword evidence="2" id="KW-0812">Transmembrane</keyword>
<evidence type="ECO:0000313" key="5">
    <source>
        <dbReference type="Proteomes" id="UP000190102"/>
    </source>
</evidence>
<organism evidence="4 5">
    <name type="scientific">Trichlorobacter thiogenes</name>
    <dbReference type="NCBI Taxonomy" id="115783"/>
    <lineage>
        <taxon>Bacteria</taxon>
        <taxon>Pseudomonadati</taxon>
        <taxon>Thermodesulfobacteriota</taxon>
        <taxon>Desulfuromonadia</taxon>
        <taxon>Geobacterales</taxon>
        <taxon>Geobacteraceae</taxon>
        <taxon>Trichlorobacter</taxon>
    </lineage>
</organism>
<reference evidence="5" key="1">
    <citation type="submission" date="2017-02" db="EMBL/GenBank/DDBJ databases">
        <authorList>
            <person name="Varghese N."/>
            <person name="Submissions S."/>
        </authorList>
    </citation>
    <scope>NUCLEOTIDE SEQUENCE [LARGE SCALE GENOMIC DNA]</scope>
    <source>
        <strain evidence="5">ATCC BAA-34</strain>
    </source>
</reference>
<accession>A0A1T4KMP5</accession>
<evidence type="ECO:0000256" key="2">
    <source>
        <dbReference type="SAM" id="Phobius"/>
    </source>
</evidence>
<keyword evidence="3" id="KW-0732">Signal</keyword>
<sequence length="1124" mass="118435">MLFRIAYSVLYAVLLLSLSGVTTTAQAVVSCQDTISTGTTYRYIDALAFFTEFNGKTYAIAKSAVSGSQSLPDIYFDFSANISREYLMTGTDTASLKRMLSLGQFGAAKPVSVDSQQALDFLIKRYGTYLGTATSDKSTYIDAWKEFGPVGFNAIDGSGLPFTKWPAAGAYTGQDPQAVVMGSDGIWASGLDGTRSSQIVEFPGKLDCALSYIDPGTITPPPPPPPPPPPDPNAINNIMCGQDLNNNGYAGDPGETANCIQTTQGQFCPVGSTECVETYTAPVCPVGSTLETTRDMCQATAQNVCGSGYTWDSGIDKCIATVVCPENGTFNPVADRCEKLVQNDCPVGYTYDANPASQTYDRCVKSATCTDGGAFIAAKDRCEKAWMPVCDTANGYAYNGTTGKCERSPICTYGSYNATYNLCVQPFVPSCPSGYSYNNSRGRCEKAPECPAGTTYNVVTNKCDAITGASSQQVLSCSPQSFLCAPYADSCCNVSISCPNGPQGQVSVAANYCCLGSDAITIQSPLDLLTRTELTSTGYALSALQCDSVGNCSYYFMDRYCSDGSPASAWMLSGSFTMASTQMVCPAGQALINGNQCLSATNPTCSGGNFDPNMDVCWAAYTPTCTQGTYDSASGLCILAPSCPNGTLNTTTDLCEATITRDCGTYSFDAAANLCFSAPVCANGAYDAALNVCQATLTRNCGTYSWSQADFKCLQPVACPKDPAFSQAATTTFSTTLDKCVSEVQHDCPAGTTYTPLPIGKCEAVPICSGAGIYNPQKDSCFEGFNTCPLGTQYACMEYQNKMQCSPNPCFNPGAPGSEVTTTIDESMLQDDGPKDANGNCLGQIYIFNGKASRCRPPGLTVGYLNNCCESDKVASEDTGSSISTAVQGIQMAYEIGQVAYYGNALVTGAAQISAISTTATGAVTSMTVVSAAGTTTTLSGAAATGAYATMASGATGASAIGAGLQAYAAALFNPATIIIAVVVLVVMKVLMGSGCDQGDIQTGMQNAAKDCHYVGDYCYKKWPLVGCVQKAKSFCCFNSKMARIIHEQGRPQLQSFQPNGGWGVPEAPNCRGFTPDEFQALDFSRIDLSEYFEDVQKDLATKIDGSQQTIMQNIQNKYQATPK</sequence>
<dbReference type="AlphaFoldDB" id="A0A1T4KMP5"/>
<protein>
    <submittedName>
        <fullName evidence="4">Conjugal transfer mating pair stabilization protein TraN</fullName>
    </submittedName>
</protein>
<proteinExistence type="predicted"/>
<keyword evidence="2" id="KW-0472">Membrane</keyword>
<evidence type="ECO:0000313" key="4">
    <source>
        <dbReference type="EMBL" id="SJZ43671.1"/>
    </source>
</evidence>
<feature type="signal peptide" evidence="3">
    <location>
        <begin position="1"/>
        <end position="27"/>
    </location>
</feature>
<dbReference type="RefSeq" id="WP_078788895.1">
    <property type="nucleotide sequence ID" value="NZ_FUWR01000001.1"/>
</dbReference>
<evidence type="ECO:0000256" key="3">
    <source>
        <dbReference type="SAM" id="SignalP"/>
    </source>
</evidence>
<dbReference type="Pfam" id="PF06986">
    <property type="entry name" value="F_T4SS_TraN"/>
    <property type="match status" value="1"/>
</dbReference>
<name>A0A1T4KMP5_9BACT</name>
<feature type="chain" id="PRO_5012978795" evidence="3">
    <location>
        <begin position="28"/>
        <end position="1124"/>
    </location>
</feature>
<gene>
    <name evidence="4" type="ORF">SAMN02745119_00614</name>
</gene>